<dbReference type="EC" id="2.7.13.3" evidence="2"/>
<dbReference type="Gene3D" id="1.10.287.130">
    <property type="match status" value="1"/>
</dbReference>
<dbReference type="SUPFAM" id="SSF47384">
    <property type="entry name" value="Homodimeric domain of signal transducing histidine kinase"/>
    <property type="match status" value="1"/>
</dbReference>
<organism evidence="3 4">
    <name type="scientific">Paraburkholderia aromaticivorans</name>
    <dbReference type="NCBI Taxonomy" id="2026199"/>
    <lineage>
        <taxon>Bacteria</taxon>
        <taxon>Pseudomonadati</taxon>
        <taxon>Pseudomonadota</taxon>
        <taxon>Betaproteobacteria</taxon>
        <taxon>Burkholderiales</taxon>
        <taxon>Burkholderiaceae</taxon>
        <taxon>Paraburkholderia</taxon>
    </lineage>
</organism>
<reference evidence="3 4" key="1">
    <citation type="submission" date="2017-08" db="EMBL/GenBank/DDBJ databases">
        <title>Identification and genetic characteristics of simultaneous BTEX- and naphthalene-degrading Paraburkholderia sp. BN5 isolated from petroleum-contaminated soil.</title>
        <authorList>
            <person name="Lee Y."/>
            <person name="Jeon C.O."/>
        </authorList>
    </citation>
    <scope>NUCLEOTIDE SEQUENCE [LARGE SCALE GENOMIC DNA]</scope>
    <source>
        <strain evidence="3 4">BN5</strain>
    </source>
</reference>
<dbReference type="AlphaFoldDB" id="A0A248VDY9"/>
<keyword evidence="4" id="KW-1185">Reference proteome</keyword>
<name>A0A248VDY9_9BURK</name>
<comment type="catalytic activity">
    <reaction evidence="1">
        <text>ATP + protein L-histidine = ADP + protein N-phospho-L-histidine.</text>
        <dbReference type="EC" id="2.7.13.3"/>
    </reaction>
</comment>
<proteinExistence type="predicted"/>
<dbReference type="Proteomes" id="UP000215158">
    <property type="component" value="Chromosome 1"/>
</dbReference>
<dbReference type="GO" id="GO:0000155">
    <property type="term" value="F:phosphorelay sensor kinase activity"/>
    <property type="evidence" value="ECO:0007669"/>
    <property type="project" value="InterPro"/>
</dbReference>
<evidence type="ECO:0000313" key="3">
    <source>
        <dbReference type="EMBL" id="ASV97054.1"/>
    </source>
</evidence>
<evidence type="ECO:0000313" key="4">
    <source>
        <dbReference type="Proteomes" id="UP000215158"/>
    </source>
</evidence>
<dbReference type="EMBL" id="CP022989">
    <property type="protein sequence ID" value="ASV97054.1"/>
    <property type="molecule type" value="Genomic_DNA"/>
</dbReference>
<dbReference type="InterPro" id="IPR036097">
    <property type="entry name" value="HisK_dim/P_sf"/>
</dbReference>
<dbReference type="CDD" id="cd00082">
    <property type="entry name" value="HisKA"/>
    <property type="match status" value="1"/>
</dbReference>
<evidence type="ECO:0000256" key="2">
    <source>
        <dbReference type="ARBA" id="ARBA00012438"/>
    </source>
</evidence>
<dbReference type="KEGG" id="parb:CJU94_02020"/>
<accession>A0A248VDY9</accession>
<gene>
    <name evidence="3" type="ORF">CJU94_02020</name>
</gene>
<dbReference type="InterPro" id="IPR003661">
    <property type="entry name" value="HisK_dim/P_dom"/>
</dbReference>
<sequence length="102" mass="10699">MGREMGIKMSAYLASTEPSSGGSALNGLIVTDAIMNRGCRAAESGFVADACAAGQRIDAPALSNEVLAMVAHELRAPLMPLRMASQLIRSASAERPEILRLI</sequence>
<protein>
    <recommendedName>
        <fullName evidence="2">histidine kinase</fullName>
        <ecNumber evidence="2">2.7.13.3</ecNumber>
    </recommendedName>
</protein>
<evidence type="ECO:0000256" key="1">
    <source>
        <dbReference type="ARBA" id="ARBA00000085"/>
    </source>
</evidence>